<dbReference type="PATRIC" id="fig|871585.3.peg.1884"/>
<name>F0KJV3_ACIP2</name>
<organism evidence="2 3">
    <name type="scientific">Acinetobacter pittii (strain PHEA-2)</name>
    <dbReference type="NCBI Taxonomy" id="871585"/>
    <lineage>
        <taxon>Bacteria</taxon>
        <taxon>Pseudomonadati</taxon>
        <taxon>Pseudomonadota</taxon>
        <taxon>Gammaproteobacteria</taxon>
        <taxon>Moraxellales</taxon>
        <taxon>Moraxellaceae</taxon>
        <taxon>Acinetobacter</taxon>
        <taxon>Acinetobacter calcoaceticus/baumannii complex</taxon>
    </lineage>
</organism>
<dbReference type="AlphaFoldDB" id="F0KJV3"/>
<reference key="1">
    <citation type="submission" date="2010-08" db="EMBL/GenBank/DDBJ databases">
        <title>The genome sequence of a nonpathogenic wastewater-adapted bacterium Acinetobacter calcoaceticus PHEA-2 and comparative genomics insights into environmental adaptation.</title>
        <authorList>
            <person name="Zhan Y."/>
            <person name="Yan Y."/>
            <person name="Zhang W."/>
            <person name="Chen M."/>
            <person name="Ping S."/>
            <person name="Lu W."/>
            <person name="Lin M."/>
        </authorList>
    </citation>
    <scope>NUCLEOTIDE SEQUENCE</scope>
    <source>
        <strain>PHEA-2</strain>
    </source>
</reference>
<dbReference type="OrthoDB" id="5106738at2"/>
<keyword evidence="3" id="KW-1185">Reference proteome</keyword>
<dbReference type="GeneID" id="11640076"/>
<dbReference type="RefSeq" id="WP_014207298.1">
    <property type="nucleotide sequence ID" value="NC_016603.1"/>
</dbReference>
<dbReference type="eggNOG" id="ENOG502Z9UX">
    <property type="taxonomic scope" value="Bacteria"/>
</dbReference>
<dbReference type="HOGENOM" id="CLU_926304_0_0_6"/>
<accession>F0KJV3</accession>
<feature type="domain" description="HEPN AbiJ-N-terminal" evidence="1">
    <location>
        <begin position="3"/>
        <end position="181"/>
    </location>
</feature>
<dbReference type="RefSeq" id="YP_004996153.1">
    <property type="nucleotide sequence ID" value="NC_016603.1"/>
</dbReference>
<evidence type="ECO:0000313" key="2">
    <source>
        <dbReference type="EMBL" id="ADY82471.1"/>
    </source>
</evidence>
<sequence length="312" mass="36492">MQLYSTRHLGSKPRTEEDISYKLWKAIVALLEKLEQKNFFSEAYPEGCCDDSSIVCGTDINKLNTEIELHTDLSWPLKITKDGEGYWQDKEPYIPTKYEIFNLLELLYHRTSTPENGQYHSYGRHYHLHFPPNNNAKIIFSDELNNLFSATGSIYELNPSNGQIENIIGEDTRNLIRDALSQSLIMDAEYCEMLQTACSRITNARLDVAYGALEKLWDAYERLKCYFEPQNQKQKSLAIDKIIELFAENTFFQNEINEEMKKLTILGNNLRIRHSETYQFTLNNHRQINYLFKRCLAMIVLIQEQLIVYGNK</sequence>
<protein>
    <recommendedName>
        <fullName evidence="1">HEPN AbiJ-N-terminal domain-containing protein</fullName>
    </recommendedName>
</protein>
<gene>
    <name evidence="2" type="ordered locus">BDGL_001885</name>
</gene>
<dbReference type="Pfam" id="PF18863">
    <property type="entry name" value="AbiJ_NTD4"/>
    <property type="match status" value="1"/>
</dbReference>
<dbReference type="Proteomes" id="UP000007477">
    <property type="component" value="Chromosome"/>
</dbReference>
<evidence type="ECO:0000259" key="1">
    <source>
        <dbReference type="Pfam" id="PF18863"/>
    </source>
</evidence>
<evidence type="ECO:0000313" key="3">
    <source>
        <dbReference type="Proteomes" id="UP000007477"/>
    </source>
</evidence>
<proteinExistence type="predicted"/>
<dbReference type="EMBL" id="CP002177">
    <property type="protein sequence ID" value="ADY82471.1"/>
    <property type="molecule type" value="Genomic_DNA"/>
</dbReference>
<reference evidence="2 3" key="2">
    <citation type="journal article" date="2011" name="J. Bacteriol.">
        <title>Genome sequence of Acinetobacter calcoaceticus PHEA-2, isolated from industry wastewater.</title>
        <authorList>
            <person name="Zhan Y."/>
            <person name="Yan Y."/>
            <person name="Zhang W."/>
            <person name="Yu H."/>
            <person name="Chen M."/>
            <person name="Lu W."/>
            <person name="Ping S."/>
            <person name="Peng Z."/>
            <person name="Yuan M."/>
            <person name="Zhou Z."/>
            <person name="Elmerich C."/>
            <person name="Lin M."/>
        </authorList>
    </citation>
    <scope>NUCLEOTIDE SEQUENCE [LARGE SCALE GENOMIC DNA]</scope>
    <source>
        <strain evidence="2 3">PHEA-2</strain>
    </source>
</reference>
<dbReference type="InterPro" id="IPR049503">
    <property type="entry name" value="AbiJ_NTD4"/>
</dbReference>
<dbReference type="KEGG" id="acc:BDGL_001885"/>